<evidence type="ECO:0000313" key="5">
    <source>
        <dbReference type="EMBL" id="WOK95888.1"/>
    </source>
</evidence>
<comment type="subcellular location">
    <subcellularLocation>
        <location evidence="1">Preautophagosomal structure membrane</location>
        <topology evidence="1">Peripheral membrane protein</topology>
    </subcellularLocation>
</comment>
<evidence type="ECO:0000256" key="4">
    <source>
        <dbReference type="ARBA" id="ARBA00025740"/>
    </source>
</evidence>
<dbReference type="PANTHER" id="PTHR11227">
    <property type="entry name" value="WD-REPEAT PROTEIN INTERACTING WITH PHOSPHOINOSIDES WIPI -RELATED"/>
    <property type="match status" value="1"/>
</dbReference>
<evidence type="ECO:0008006" key="7">
    <source>
        <dbReference type="Google" id="ProtNLM"/>
    </source>
</evidence>
<evidence type="ECO:0000256" key="2">
    <source>
        <dbReference type="ARBA" id="ARBA00022574"/>
    </source>
</evidence>
<organism evidence="5 6">
    <name type="scientific">Canna indica</name>
    <name type="common">Indian-shot</name>
    <dbReference type="NCBI Taxonomy" id="4628"/>
    <lineage>
        <taxon>Eukaryota</taxon>
        <taxon>Viridiplantae</taxon>
        <taxon>Streptophyta</taxon>
        <taxon>Embryophyta</taxon>
        <taxon>Tracheophyta</taxon>
        <taxon>Spermatophyta</taxon>
        <taxon>Magnoliopsida</taxon>
        <taxon>Liliopsida</taxon>
        <taxon>Zingiberales</taxon>
        <taxon>Cannaceae</taxon>
        <taxon>Canna</taxon>
    </lineage>
</organism>
<evidence type="ECO:0000256" key="3">
    <source>
        <dbReference type="ARBA" id="ARBA00022737"/>
    </source>
</evidence>
<dbReference type="SMART" id="SM00320">
    <property type="entry name" value="WD40"/>
    <property type="match status" value="3"/>
</dbReference>
<name>A0AAQ3Q2U2_9LILI</name>
<sequence>MGTSSLWSTIPLDQSEAEFDDSTETELLSVNWNQNYECLSVGTRDGFRIYNCDAFTEALRRNLQGWGFKIVEMLFRSDIMALVGSAANSPYPPNNVLIWSDSRRRFISELRFRSNVRGVKLREDYIVIVLENKIYVYNFTDLVLVHEITTHSNLKGLCCISHHSNNWVLVCPGKDRGEVRVDHFGLKLTKLINAHDSQIACMTLTLDGLLLATASTKGTLIRIFNTEDGTQLQEVRRGLDRADIYSIAFSPNVQWLVVSSDKGTIHVFSLQFRSSREDASTQLVAAQSPEVKYQKSISVDSHLSRSTRAKTNSSLYFMRGFLPKYFSSEWSFAQFYMREHTNYIAAFGAQNTVLIAGMDGSFYRCTFNPINGGKMSLKDHIQFVKH</sequence>
<dbReference type="InterPro" id="IPR015943">
    <property type="entry name" value="WD40/YVTN_repeat-like_dom_sf"/>
</dbReference>
<dbReference type="GO" id="GO:0034045">
    <property type="term" value="C:phagophore assembly site membrane"/>
    <property type="evidence" value="ECO:0007669"/>
    <property type="project" value="UniProtKB-SubCell"/>
</dbReference>
<dbReference type="SUPFAM" id="SSF50978">
    <property type="entry name" value="WD40 repeat-like"/>
    <property type="match status" value="1"/>
</dbReference>
<dbReference type="EMBL" id="CP136891">
    <property type="protein sequence ID" value="WOK95888.1"/>
    <property type="molecule type" value="Genomic_DNA"/>
</dbReference>
<comment type="similarity">
    <text evidence="4">Belongs to the WD repeat PROPPIN family.</text>
</comment>
<keyword evidence="6" id="KW-1185">Reference proteome</keyword>
<dbReference type="InterPro" id="IPR001680">
    <property type="entry name" value="WD40_rpt"/>
</dbReference>
<reference evidence="5 6" key="1">
    <citation type="submission" date="2023-10" db="EMBL/GenBank/DDBJ databases">
        <title>Chromosome-scale genome assembly provides insights into flower coloration mechanisms of Canna indica.</title>
        <authorList>
            <person name="Li C."/>
        </authorList>
    </citation>
    <scope>NUCLEOTIDE SEQUENCE [LARGE SCALE GENOMIC DNA]</scope>
    <source>
        <tissue evidence="5">Flower</tissue>
    </source>
</reference>
<dbReference type="InterPro" id="IPR048720">
    <property type="entry name" value="PROPPIN"/>
</dbReference>
<protein>
    <recommendedName>
        <fullName evidence="7">Autophagy-related protein 18c</fullName>
    </recommendedName>
</protein>
<evidence type="ECO:0000256" key="1">
    <source>
        <dbReference type="ARBA" id="ARBA00004623"/>
    </source>
</evidence>
<gene>
    <name evidence="5" type="ORF">Cni_G04595</name>
</gene>
<keyword evidence="2" id="KW-0853">WD repeat</keyword>
<proteinExistence type="inferred from homology"/>
<accession>A0AAQ3Q2U2</accession>
<dbReference type="Gene3D" id="2.130.10.10">
    <property type="entry name" value="YVTN repeat-like/Quinoprotein amine dehydrogenase"/>
    <property type="match status" value="1"/>
</dbReference>
<dbReference type="Pfam" id="PF21032">
    <property type="entry name" value="PROPPIN"/>
    <property type="match status" value="1"/>
</dbReference>
<keyword evidence="3" id="KW-0677">Repeat</keyword>
<dbReference type="Proteomes" id="UP001327560">
    <property type="component" value="Chromosome 2"/>
</dbReference>
<dbReference type="AlphaFoldDB" id="A0AAQ3Q2U2"/>
<evidence type="ECO:0000313" key="6">
    <source>
        <dbReference type="Proteomes" id="UP001327560"/>
    </source>
</evidence>
<dbReference type="InterPro" id="IPR036322">
    <property type="entry name" value="WD40_repeat_dom_sf"/>
</dbReference>